<proteinExistence type="predicted"/>
<evidence type="ECO:0000313" key="1">
    <source>
        <dbReference type="EMBL" id="OQR87294.1"/>
    </source>
</evidence>
<dbReference type="AlphaFoldDB" id="A0A1V9YNM7"/>
<accession>A0A1V9YNM7</accession>
<name>A0A1V9YNM7_ACHHY</name>
<reference evidence="1 2" key="1">
    <citation type="journal article" date="2014" name="Genome Biol. Evol.">
        <title>The secreted proteins of Achlya hypogyna and Thraustotheca clavata identify the ancestral oomycete secretome and reveal gene acquisitions by horizontal gene transfer.</title>
        <authorList>
            <person name="Misner I."/>
            <person name="Blouin N."/>
            <person name="Leonard G."/>
            <person name="Richards T.A."/>
            <person name="Lane C.E."/>
        </authorList>
    </citation>
    <scope>NUCLEOTIDE SEQUENCE [LARGE SCALE GENOMIC DNA]</scope>
    <source>
        <strain evidence="1 2">ATCC 48635</strain>
    </source>
</reference>
<evidence type="ECO:0000313" key="2">
    <source>
        <dbReference type="Proteomes" id="UP000243579"/>
    </source>
</evidence>
<sequence>MRAPSLSRKAVELAVLVHYLDYIPPTNSRWERRLVENLVHPRWSPVAPFGPVVYGLSSTASPIEATMAVAVLAHVLAPNNVAQYRALIATHGACVLAKTQLEEAYHSGVELVYAIADEFLHQQFQASIASLAVRIQNQHPHVDASVRARVAIEGRVGARAVVALFREVALGGQQLAPPSDTRTEDPSPLTGIWKLCPEASCATHANLAVPVSMGGIARWASWVFCCSVELQGDRLLVASQWQLYEAPPSEFVLDNTPRVLRTFPNGESTMSGTGRVLDGDYVGRIASHGEVRIECYRYHLTAQYSSRLVLDIVCRDKHLVCTFTHHHLDGPIADELVLAAVADRRAAVWDSSFSHVVADGSAVFMRVDEDAL</sequence>
<comment type="caution">
    <text evidence="1">The sequence shown here is derived from an EMBL/GenBank/DDBJ whole genome shotgun (WGS) entry which is preliminary data.</text>
</comment>
<keyword evidence="2" id="KW-1185">Reference proteome</keyword>
<dbReference type="EMBL" id="JNBR01001451">
    <property type="protein sequence ID" value="OQR87294.1"/>
    <property type="molecule type" value="Genomic_DNA"/>
</dbReference>
<organism evidence="1 2">
    <name type="scientific">Achlya hypogyna</name>
    <name type="common">Oomycete</name>
    <name type="synonym">Protoachlya hypogyna</name>
    <dbReference type="NCBI Taxonomy" id="1202772"/>
    <lineage>
        <taxon>Eukaryota</taxon>
        <taxon>Sar</taxon>
        <taxon>Stramenopiles</taxon>
        <taxon>Oomycota</taxon>
        <taxon>Saprolegniomycetes</taxon>
        <taxon>Saprolegniales</taxon>
        <taxon>Achlyaceae</taxon>
        <taxon>Achlya</taxon>
    </lineage>
</organism>
<protein>
    <submittedName>
        <fullName evidence="1">Uncharacterized protein</fullName>
    </submittedName>
</protein>
<dbReference type="Proteomes" id="UP000243579">
    <property type="component" value="Unassembled WGS sequence"/>
</dbReference>
<gene>
    <name evidence="1" type="ORF">ACHHYP_09225</name>
</gene>